<dbReference type="PANTHER" id="PTHR21621:SF0">
    <property type="entry name" value="BETA-CITRYLGLUTAMATE SYNTHASE B-RELATED"/>
    <property type="match status" value="1"/>
</dbReference>
<dbReference type="GO" id="GO:0009432">
    <property type="term" value="P:SOS response"/>
    <property type="evidence" value="ECO:0007669"/>
    <property type="project" value="TreeGrafter"/>
</dbReference>
<name>A0A0K8J4S6_9FIRM</name>
<organism evidence="3 4">
    <name type="scientific">Herbinix luporum</name>
    <dbReference type="NCBI Taxonomy" id="1679721"/>
    <lineage>
        <taxon>Bacteria</taxon>
        <taxon>Bacillati</taxon>
        <taxon>Bacillota</taxon>
        <taxon>Clostridia</taxon>
        <taxon>Lachnospirales</taxon>
        <taxon>Lachnospiraceae</taxon>
        <taxon>Herbinix</taxon>
    </lineage>
</organism>
<dbReference type="Pfam" id="PF08443">
    <property type="entry name" value="RimK"/>
    <property type="match status" value="1"/>
</dbReference>
<dbReference type="GO" id="GO:0005524">
    <property type="term" value="F:ATP binding"/>
    <property type="evidence" value="ECO:0007669"/>
    <property type="project" value="UniProtKB-UniRule"/>
</dbReference>
<dbReference type="InterPro" id="IPR013651">
    <property type="entry name" value="ATP-grasp_RimK-type"/>
</dbReference>
<dbReference type="GO" id="GO:0046872">
    <property type="term" value="F:metal ion binding"/>
    <property type="evidence" value="ECO:0007669"/>
    <property type="project" value="InterPro"/>
</dbReference>
<keyword evidence="1" id="KW-0547">Nucleotide-binding</keyword>
<dbReference type="PANTHER" id="PTHR21621">
    <property type="entry name" value="RIBOSOMAL PROTEIN S6 MODIFICATION PROTEIN"/>
    <property type="match status" value="1"/>
</dbReference>
<dbReference type="KEGG" id="hsd:SD1D_0935"/>
<dbReference type="RefSeq" id="WP_058257846.1">
    <property type="nucleotide sequence ID" value="NZ_DUPS01000036.1"/>
</dbReference>
<accession>A0A0K8J4S6</accession>
<dbReference type="OrthoDB" id="9786585at2"/>
<dbReference type="Gene3D" id="3.30.470.20">
    <property type="entry name" value="ATP-grasp fold, B domain"/>
    <property type="match status" value="1"/>
</dbReference>
<keyword evidence="1" id="KW-0067">ATP-binding</keyword>
<evidence type="ECO:0000313" key="4">
    <source>
        <dbReference type="Proteomes" id="UP000196053"/>
    </source>
</evidence>
<sequence>MNAWIIYYRDKAEYNRNYIDIYKEEGKKLGIDFSLVLIEDLDFGVKDGNLYLIHKNITYWERDEKFPDFLVFRAIYPLLSKHLELMGMKVYNNSFVADICNDKAKTYQYLARTGIPMVDSLFYKNNRVENLLQNLDKPTVIKAVDGHGGSQVFLLDGQNKPKFNNRQSDSNWSDKVKDIVRGIGNSDVVLQPLVGKAAKDLRVYVIGTEIIAAVMRTAKDGFRANFSLGGNVSLYRLSKEERQLVNTIIEQFEFGLVGIDFIIGDNGQLIFNEIEDVVGSRMLYQCSDINIVELYLKFIIKDLKIK</sequence>
<dbReference type="Proteomes" id="UP000196053">
    <property type="component" value="Chromosome I"/>
</dbReference>
<dbReference type="AlphaFoldDB" id="A0A0K8J4S6"/>
<dbReference type="SUPFAM" id="SSF56059">
    <property type="entry name" value="Glutathione synthetase ATP-binding domain-like"/>
    <property type="match status" value="1"/>
</dbReference>
<protein>
    <recommendedName>
        <fullName evidence="2">ATP-grasp domain-containing protein</fullName>
    </recommendedName>
</protein>
<dbReference type="PROSITE" id="PS50975">
    <property type="entry name" value="ATP_GRASP"/>
    <property type="match status" value="1"/>
</dbReference>
<dbReference type="GO" id="GO:0018169">
    <property type="term" value="F:ribosomal S6-glutamic acid ligase activity"/>
    <property type="evidence" value="ECO:0007669"/>
    <property type="project" value="TreeGrafter"/>
</dbReference>
<dbReference type="Gene3D" id="3.40.50.20">
    <property type="match status" value="1"/>
</dbReference>
<evidence type="ECO:0000313" key="3">
    <source>
        <dbReference type="EMBL" id="CUH92482.1"/>
    </source>
</evidence>
<dbReference type="EMBL" id="LN879430">
    <property type="protein sequence ID" value="CUH92482.1"/>
    <property type="molecule type" value="Genomic_DNA"/>
</dbReference>
<feature type="domain" description="ATP-grasp" evidence="2">
    <location>
        <begin position="107"/>
        <end position="300"/>
    </location>
</feature>
<dbReference type="InterPro" id="IPR011761">
    <property type="entry name" value="ATP-grasp"/>
</dbReference>
<reference evidence="4" key="1">
    <citation type="submission" date="2015-09" db="EMBL/GenBank/DDBJ databases">
        <authorList>
            <person name="Wibberg D."/>
        </authorList>
    </citation>
    <scope>NUCLEOTIDE SEQUENCE [LARGE SCALE GENOMIC DNA]</scope>
    <source>
        <strain evidence="4">SD1D</strain>
    </source>
</reference>
<evidence type="ECO:0000259" key="2">
    <source>
        <dbReference type="PROSITE" id="PS50975"/>
    </source>
</evidence>
<evidence type="ECO:0000256" key="1">
    <source>
        <dbReference type="PROSITE-ProRule" id="PRU00409"/>
    </source>
</evidence>
<dbReference type="GO" id="GO:0005737">
    <property type="term" value="C:cytoplasm"/>
    <property type="evidence" value="ECO:0007669"/>
    <property type="project" value="TreeGrafter"/>
</dbReference>
<gene>
    <name evidence="3" type="ORF">SD1D_0935</name>
</gene>
<keyword evidence="4" id="KW-1185">Reference proteome</keyword>
<proteinExistence type="predicted"/>